<accession>A0A0E9PPK8</accession>
<proteinExistence type="predicted"/>
<evidence type="ECO:0000313" key="1">
    <source>
        <dbReference type="EMBL" id="JAH06576.1"/>
    </source>
</evidence>
<sequence length="18" mass="2035">MQSGFILTDEKVNTLLLL</sequence>
<protein>
    <submittedName>
        <fullName evidence="1">Uncharacterized protein</fullName>
    </submittedName>
</protein>
<reference evidence="1" key="1">
    <citation type="submission" date="2014-11" db="EMBL/GenBank/DDBJ databases">
        <authorList>
            <person name="Amaro Gonzalez C."/>
        </authorList>
    </citation>
    <scope>NUCLEOTIDE SEQUENCE</scope>
</reference>
<dbReference type="EMBL" id="GBXM01102001">
    <property type="protein sequence ID" value="JAH06576.1"/>
    <property type="molecule type" value="Transcribed_RNA"/>
</dbReference>
<reference evidence="1" key="2">
    <citation type="journal article" date="2015" name="Fish Shellfish Immunol.">
        <title>Early steps in the European eel (Anguilla anguilla)-Vibrio vulnificus interaction in the gills: Role of the RtxA13 toxin.</title>
        <authorList>
            <person name="Callol A."/>
            <person name="Pajuelo D."/>
            <person name="Ebbesson L."/>
            <person name="Teles M."/>
            <person name="MacKenzie S."/>
            <person name="Amaro C."/>
        </authorList>
    </citation>
    <scope>NUCLEOTIDE SEQUENCE</scope>
</reference>
<name>A0A0E9PPK8_ANGAN</name>
<dbReference type="AlphaFoldDB" id="A0A0E9PPK8"/>
<organism evidence="1">
    <name type="scientific">Anguilla anguilla</name>
    <name type="common">European freshwater eel</name>
    <name type="synonym">Muraena anguilla</name>
    <dbReference type="NCBI Taxonomy" id="7936"/>
    <lineage>
        <taxon>Eukaryota</taxon>
        <taxon>Metazoa</taxon>
        <taxon>Chordata</taxon>
        <taxon>Craniata</taxon>
        <taxon>Vertebrata</taxon>
        <taxon>Euteleostomi</taxon>
        <taxon>Actinopterygii</taxon>
        <taxon>Neopterygii</taxon>
        <taxon>Teleostei</taxon>
        <taxon>Anguilliformes</taxon>
        <taxon>Anguillidae</taxon>
        <taxon>Anguilla</taxon>
    </lineage>
</organism>